<proteinExistence type="predicted"/>
<evidence type="ECO:0000313" key="1">
    <source>
        <dbReference type="EMBL" id="EZA54822.1"/>
    </source>
</evidence>
<keyword evidence="2" id="KW-1185">Reference proteome</keyword>
<protein>
    <submittedName>
        <fullName evidence="1">Uncharacterized protein</fullName>
    </submittedName>
</protein>
<reference evidence="1 2" key="1">
    <citation type="journal article" date="2014" name="Curr. Biol.">
        <title>The genome of the clonal raider ant Cerapachys biroi.</title>
        <authorList>
            <person name="Oxley P.R."/>
            <person name="Ji L."/>
            <person name="Fetter-Pruneda I."/>
            <person name="McKenzie S.K."/>
            <person name="Li C."/>
            <person name="Hu H."/>
            <person name="Zhang G."/>
            <person name="Kronauer D.J."/>
        </authorList>
    </citation>
    <scope>NUCLEOTIDE SEQUENCE [LARGE SCALE GENOMIC DNA]</scope>
</reference>
<gene>
    <name evidence="1" type="ORF">X777_05107</name>
</gene>
<sequence length="94" mass="9818">MVEFSTAERLLLGIYGGTLAHRLVFLNSFSHAVCVLQDGFAIKARFITAIPAARCVIRADLAAAPVAESARDLSSLRIGKPSDTAAYLAGGPAS</sequence>
<dbReference type="EMBL" id="KK107238">
    <property type="protein sequence ID" value="EZA54822.1"/>
    <property type="molecule type" value="Genomic_DNA"/>
</dbReference>
<dbReference type="AlphaFoldDB" id="A0A026WFI8"/>
<dbReference type="Proteomes" id="UP000053097">
    <property type="component" value="Unassembled WGS sequence"/>
</dbReference>
<accession>A0A026WFI8</accession>
<evidence type="ECO:0000313" key="2">
    <source>
        <dbReference type="Proteomes" id="UP000053097"/>
    </source>
</evidence>
<name>A0A026WFI8_OOCBI</name>
<organism evidence="1 2">
    <name type="scientific">Ooceraea biroi</name>
    <name type="common">Clonal raider ant</name>
    <name type="synonym">Cerapachys biroi</name>
    <dbReference type="NCBI Taxonomy" id="2015173"/>
    <lineage>
        <taxon>Eukaryota</taxon>
        <taxon>Metazoa</taxon>
        <taxon>Ecdysozoa</taxon>
        <taxon>Arthropoda</taxon>
        <taxon>Hexapoda</taxon>
        <taxon>Insecta</taxon>
        <taxon>Pterygota</taxon>
        <taxon>Neoptera</taxon>
        <taxon>Endopterygota</taxon>
        <taxon>Hymenoptera</taxon>
        <taxon>Apocrita</taxon>
        <taxon>Aculeata</taxon>
        <taxon>Formicoidea</taxon>
        <taxon>Formicidae</taxon>
        <taxon>Dorylinae</taxon>
        <taxon>Ooceraea</taxon>
    </lineage>
</organism>